<feature type="domain" description="Nudix hydrolase" evidence="12">
    <location>
        <begin position="29"/>
        <end position="161"/>
    </location>
</feature>
<evidence type="ECO:0000259" key="12">
    <source>
        <dbReference type="PROSITE" id="PS51462"/>
    </source>
</evidence>
<dbReference type="KEGG" id="fla:SY85_20315"/>
<keyword evidence="6" id="KW-0460">Magnesium</keyword>
<evidence type="ECO:0000256" key="1">
    <source>
        <dbReference type="ARBA" id="ARBA00004826"/>
    </source>
</evidence>
<dbReference type="InterPro" id="IPR000086">
    <property type="entry name" value="NUDIX_hydrolase_dom"/>
</dbReference>
<keyword evidence="8" id="KW-0414">Isoprene biosynthesis</keyword>
<dbReference type="PATRIC" id="fig|1492898.3.peg.4417"/>
<dbReference type="GO" id="GO:0046872">
    <property type="term" value="F:metal ion binding"/>
    <property type="evidence" value="ECO:0007669"/>
    <property type="project" value="UniProtKB-KW"/>
</dbReference>
<dbReference type="UniPathway" id="UPA00059">
    <property type="reaction ID" value="UER00104"/>
</dbReference>
<comment type="pathway">
    <text evidence="1">Isoprenoid biosynthesis; dimethylallyl diphosphate biosynthesis; dimethylallyl diphosphate from isopentenyl diphosphate: step 1/1.</text>
</comment>
<evidence type="ECO:0000313" key="13">
    <source>
        <dbReference type="EMBL" id="ANE52472.1"/>
    </source>
</evidence>
<dbReference type="HAMAP" id="MF_00202">
    <property type="entry name" value="Idi"/>
    <property type="match status" value="1"/>
</dbReference>
<dbReference type="InterPro" id="IPR056375">
    <property type="entry name" value="Idi_bact"/>
</dbReference>
<evidence type="ECO:0000256" key="10">
    <source>
        <dbReference type="NCBIfam" id="TIGR02150"/>
    </source>
</evidence>
<dbReference type="AlphaFoldDB" id="A0A172TZR2"/>
<dbReference type="Pfam" id="PF00293">
    <property type="entry name" value="NUDIX"/>
    <property type="match status" value="1"/>
</dbReference>
<dbReference type="Proteomes" id="UP000077177">
    <property type="component" value="Chromosome"/>
</dbReference>
<dbReference type="PANTHER" id="PTHR10885:SF0">
    <property type="entry name" value="ISOPENTENYL-DIPHOSPHATE DELTA-ISOMERASE"/>
    <property type="match status" value="1"/>
</dbReference>
<dbReference type="Gene3D" id="3.90.79.10">
    <property type="entry name" value="Nucleoside Triphosphate Pyrophosphohydrolase"/>
    <property type="match status" value="1"/>
</dbReference>
<dbReference type="GO" id="GO:0009240">
    <property type="term" value="P:isopentenyl diphosphate biosynthetic process"/>
    <property type="evidence" value="ECO:0007669"/>
    <property type="project" value="TreeGrafter"/>
</dbReference>
<evidence type="ECO:0000256" key="2">
    <source>
        <dbReference type="ARBA" id="ARBA00007579"/>
    </source>
</evidence>
<dbReference type="OrthoDB" id="9809458at2"/>
<dbReference type="GO" id="GO:0004452">
    <property type="term" value="F:isopentenyl-diphosphate delta-isomerase activity"/>
    <property type="evidence" value="ECO:0007669"/>
    <property type="project" value="UniProtKB-UniRule"/>
</dbReference>
<keyword evidence="5" id="KW-0479">Metal-binding</keyword>
<evidence type="ECO:0000256" key="11">
    <source>
        <dbReference type="PIRSR" id="PIRSR018427-1"/>
    </source>
</evidence>
<feature type="active site" evidence="11">
    <location>
        <position position="113"/>
    </location>
</feature>
<comment type="similarity">
    <text evidence="2">Belongs to the IPP isomerase type 1 family.</text>
</comment>
<evidence type="ECO:0000256" key="6">
    <source>
        <dbReference type="ARBA" id="ARBA00022842"/>
    </source>
</evidence>
<dbReference type="GO" id="GO:0005737">
    <property type="term" value="C:cytoplasm"/>
    <property type="evidence" value="ECO:0007669"/>
    <property type="project" value="TreeGrafter"/>
</dbReference>
<sequence>MEKNNVILVDEQDQPIGTMEKMEAHRLGVLHRAFSVFIFDKNGRMLLQQRAAQKYHGGLLWSNTCCSHPYPDEATTAAAHRRLTEELGFDTALTEIFSFTYKAEVENHLIEHEFDHVFAGEYEGDVKINPDEVADYCYTSMNEIQAALQSKPAKFTSWFRIVFPQIEAWWQQHYAQPKPKEIV</sequence>
<feature type="active site" evidence="11">
    <location>
        <position position="66"/>
    </location>
</feature>
<dbReference type="NCBIfam" id="NF002995">
    <property type="entry name" value="PRK03759.1"/>
    <property type="match status" value="1"/>
</dbReference>
<reference evidence="13 14" key="2">
    <citation type="journal article" date="2016" name="Int. J. Syst. Evol. Microbiol.">
        <title>Flavisolibacter tropicus sp. nov., isolated from tropical soil.</title>
        <authorList>
            <person name="Lee J.J."/>
            <person name="Kang M.S."/>
            <person name="Kim G.S."/>
            <person name="Lee C.S."/>
            <person name="Lim S."/>
            <person name="Lee J."/>
            <person name="Roh S.H."/>
            <person name="Kang H."/>
            <person name="Ha J.M."/>
            <person name="Bae S."/>
            <person name="Jung H.Y."/>
            <person name="Kim M.K."/>
        </authorList>
    </citation>
    <scope>NUCLEOTIDE SEQUENCE [LARGE SCALE GENOMIC DNA]</scope>
    <source>
        <strain evidence="13 14">LCS9</strain>
    </source>
</reference>
<gene>
    <name evidence="13" type="ORF">SY85_20315</name>
</gene>
<reference evidence="14" key="1">
    <citation type="submission" date="2015-01" db="EMBL/GenBank/DDBJ databases">
        <title>Flavisolibacter sp./LCS9/ whole genome sequencing.</title>
        <authorList>
            <person name="Kim M.K."/>
            <person name="Srinivasan S."/>
            <person name="Lee J.-J."/>
        </authorList>
    </citation>
    <scope>NUCLEOTIDE SEQUENCE [LARGE SCALE GENOMIC DNA]</scope>
    <source>
        <strain evidence="14">LCS9</strain>
    </source>
</reference>
<keyword evidence="4" id="KW-0963">Cytoplasm</keyword>
<evidence type="ECO:0000256" key="4">
    <source>
        <dbReference type="ARBA" id="ARBA00022490"/>
    </source>
</evidence>
<dbReference type="RefSeq" id="WP_066406979.1">
    <property type="nucleotide sequence ID" value="NZ_CP011390.1"/>
</dbReference>
<evidence type="ECO:0000256" key="9">
    <source>
        <dbReference type="ARBA" id="ARBA00023235"/>
    </source>
</evidence>
<organism evidence="13 14">
    <name type="scientific">Flavisolibacter tropicus</name>
    <dbReference type="NCBI Taxonomy" id="1492898"/>
    <lineage>
        <taxon>Bacteria</taxon>
        <taxon>Pseudomonadati</taxon>
        <taxon>Bacteroidota</taxon>
        <taxon>Chitinophagia</taxon>
        <taxon>Chitinophagales</taxon>
        <taxon>Chitinophagaceae</taxon>
        <taxon>Flavisolibacter</taxon>
    </lineage>
</organism>
<protein>
    <recommendedName>
        <fullName evidence="3 10">Isopentenyl-diphosphate delta-isomerase</fullName>
        <ecNumber evidence="3 10">5.3.3.2</ecNumber>
    </recommendedName>
</protein>
<dbReference type="PIRSF" id="PIRSF018427">
    <property type="entry name" value="Isopntndiph_ism"/>
    <property type="match status" value="1"/>
</dbReference>
<keyword evidence="14" id="KW-1185">Reference proteome</keyword>
<dbReference type="InterPro" id="IPR011876">
    <property type="entry name" value="IsopentenylPP_isomerase_typ1"/>
</dbReference>
<dbReference type="GO" id="GO:0050992">
    <property type="term" value="P:dimethylallyl diphosphate biosynthetic process"/>
    <property type="evidence" value="ECO:0007669"/>
    <property type="project" value="UniProtKB-UniPathway"/>
</dbReference>
<dbReference type="InterPro" id="IPR015797">
    <property type="entry name" value="NUDIX_hydrolase-like_dom_sf"/>
</dbReference>
<dbReference type="EC" id="5.3.3.2" evidence="3 10"/>
<evidence type="ECO:0000313" key="14">
    <source>
        <dbReference type="Proteomes" id="UP000077177"/>
    </source>
</evidence>
<name>A0A172TZR2_9BACT</name>
<proteinExistence type="inferred from homology"/>
<evidence type="ECO:0000256" key="5">
    <source>
        <dbReference type="ARBA" id="ARBA00022723"/>
    </source>
</evidence>
<keyword evidence="7" id="KW-0464">Manganese</keyword>
<evidence type="ECO:0000256" key="7">
    <source>
        <dbReference type="ARBA" id="ARBA00023211"/>
    </source>
</evidence>
<dbReference type="CDD" id="cd02885">
    <property type="entry name" value="NUDIX_IPP_Isomerase"/>
    <property type="match status" value="1"/>
</dbReference>
<dbReference type="EMBL" id="CP011390">
    <property type="protein sequence ID" value="ANE52472.1"/>
    <property type="molecule type" value="Genomic_DNA"/>
</dbReference>
<dbReference type="SUPFAM" id="SSF55811">
    <property type="entry name" value="Nudix"/>
    <property type="match status" value="1"/>
</dbReference>
<dbReference type="STRING" id="1492898.SY85_20315"/>
<dbReference type="PANTHER" id="PTHR10885">
    <property type="entry name" value="ISOPENTENYL-DIPHOSPHATE DELTA-ISOMERASE"/>
    <property type="match status" value="1"/>
</dbReference>
<dbReference type="PROSITE" id="PS51462">
    <property type="entry name" value="NUDIX"/>
    <property type="match status" value="1"/>
</dbReference>
<dbReference type="NCBIfam" id="TIGR02150">
    <property type="entry name" value="IPP_isom_1"/>
    <property type="match status" value="1"/>
</dbReference>
<evidence type="ECO:0000256" key="3">
    <source>
        <dbReference type="ARBA" id="ARBA00012057"/>
    </source>
</evidence>
<evidence type="ECO:0000256" key="8">
    <source>
        <dbReference type="ARBA" id="ARBA00023229"/>
    </source>
</evidence>
<accession>A0A172TZR2</accession>
<keyword evidence="9 13" id="KW-0413">Isomerase</keyword>